<accession>A0A375YRG0</accession>
<protein>
    <recommendedName>
        <fullName evidence="1">YopX protein domain-containing protein</fullName>
    </recommendedName>
</protein>
<feature type="domain" description="YopX protein" evidence="1">
    <location>
        <begin position="6"/>
        <end position="154"/>
    </location>
</feature>
<proteinExistence type="predicted"/>
<dbReference type="SUPFAM" id="SSF159006">
    <property type="entry name" value="YopX-like"/>
    <property type="match status" value="1"/>
</dbReference>
<evidence type="ECO:0000313" key="2">
    <source>
        <dbReference type="EMBL" id="SRX83683.1"/>
    </source>
</evidence>
<dbReference type="Gene3D" id="2.30.30.290">
    <property type="entry name" value="YopX-like domains"/>
    <property type="match status" value="1"/>
</dbReference>
<dbReference type="InterPro" id="IPR019096">
    <property type="entry name" value="YopX_protein"/>
</dbReference>
<dbReference type="AlphaFoldDB" id="A0A375YRG0"/>
<dbReference type="RefSeq" id="WP_083144084.1">
    <property type="nucleotide sequence ID" value="NZ_MVID01000012.1"/>
</dbReference>
<name>A0A375YRG0_MYCPF</name>
<keyword evidence="3" id="KW-1185">Reference proteome</keyword>
<organism evidence="2 3">
    <name type="scientific">Mycolicibacterium parafortuitum</name>
    <name type="common">Mycobacterium parafortuitum</name>
    <dbReference type="NCBI Taxonomy" id="39692"/>
    <lineage>
        <taxon>Bacteria</taxon>
        <taxon>Bacillati</taxon>
        <taxon>Actinomycetota</taxon>
        <taxon>Actinomycetes</taxon>
        <taxon>Mycobacteriales</taxon>
        <taxon>Mycobacteriaceae</taxon>
        <taxon>Mycolicibacterium</taxon>
    </lineage>
</organism>
<dbReference type="Proteomes" id="UP000252008">
    <property type="component" value="Unassembled WGS sequence"/>
</dbReference>
<evidence type="ECO:0000259" key="1">
    <source>
        <dbReference type="Pfam" id="PF09643"/>
    </source>
</evidence>
<dbReference type="STRING" id="39692.BST38_14800"/>
<dbReference type="InterPro" id="IPR023385">
    <property type="entry name" value="YopX-like_C"/>
</dbReference>
<dbReference type="EMBL" id="UEGS01000001">
    <property type="protein sequence ID" value="SRX83683.1"/>
    <property type="molecule type" value="Genomic_DNA"/>
</dbReference>
<dbReference type="NCBIfam" id="TIGR01671">
    <property type="entry name" value="phage_TIGR01671"/>
    <property type="match status" value="1"/>
</dbReference>
<dbReference type="InterPro" id="IPR010024">
    <property type="entry name" value="CHP16711"/>
</dbReference>
<sequence>MSRTIKFRAWDGTKMQTVASIDWDWEDEGSIESLCALSGFFVDGSPLRFYTDHADKPMLMQYTGVRDKHGLEIYEGDIVHSETSPLWLRVEWFDSAFSLVPVRSSSLATAVKWRMNTNRMKVMSIHAMICSKEAKDLYPLEVVGNIYENPELLETSPAAS</sequence>
<gene>
    <name evidence="2" type="ORF">MPP7335_05464</name>
</gene>
<dbReference type="Pfam" id="PF09643">
    <property type="entry name" value="YopX"/>
    <property type="match status" value="1"/>
</dbReference>
<reference evidence="2 3" key="1">
    <citation type="submission" date="2018-05" db="EMBL/GenBank/DDBJ databases">
        <authorList>
            <consortium name="IHU Genomes"/>
        </authorList>
    </citation>
    <scope>NUCLEOTIDE SEQUENCE [LARGE SCALE GENOMIC DNA]</scope>
    <source>
        <strain evidence="2 3">P7335</strain>
    </source>
</reference>
<evidence type="ECO:0000313" key="3">
    <source>
        <dbReference type="Proteomes" id="UP000252008"/>
    </source>
</evidence>